<evidence type="ECO:0000313" key="4">
    <source>
        <dbReference type="Proteomes" id="UP001522868"/>
    </source>
</evidence>
<accession>A0ABT0IB12</accession>
<evidence type="ECO:0000256" key="1">
    <source>
        <dbReference type="SAM" id="SignalP"/>
    </source>
</evidence>
<dbReference type="PROSITE" id="PS50835">
    <property type="entry name" value="IG_LIKE"/>
    <property type="match status" value="1"/>
</dbReference>
<organism evidence="3 4">
    <name type="scientific">Streptomyces lichenis</name>
    <dbReference type="NCBI Taxonomy" id="2306967"/>
    <lineage>
        <taxon>Bacteria</taxon>
        <taxon>Bacillati</taxon>
        <taxon>Actinomycetota</taxon>
        <taxon>Actinomycetes</taxon>
        <taxon>Kitasatosporales</taxon>
        <taxon>Streptomycetaceae</taxon>
        <taxon>Streptomyces</taxon>
    </lineage>
</organism>
<name>A0ABT0IB12_9ACTN</name>
<dbReference type="InterPro" id="IPR007110">
    <property type="entry name" value="Ig-like_dom"/>
</dbReference>
<reference evidence="3 4" key="1">
    <citation type="submission" date="2022-04" db="EMBL/GenBank/DDBJ databases">
        <title>Streptomyces sp. nov. LCR6-01 isolated from Lichen of Dirinaria sp.</title>
        <authorList>
            <person name="Kanchanasin P."/>
            <person name="Tanasupawat S."/>
            <person name="Phongsopitanun W."/>
        </authorList>
    </citation>
    <scope>NUCLEOTIDE SEQUENCE [LARGE SCALE GENOMIC DNA]</scope>
    <source>
        <strain evidence="3 4">LCR6-01</strain>
    </source>
</reference>
<dbReference type="RefSeq" id="WP_248634160.1">
    <property type="nucleotide sequence ID" value="NZ_JALPTH010000012.1"/>
</dbReference>
<evidence type="ECO:0000259" key="2">
    <source>
        <dbReference type="PROSITE" id="PS50835"/>
    </source>
</evidence>
<feature type="signal peptide" evidence="1">
    <location>
        <begin position="1"/>
        <end position="29"/>
    </location>
</feature>
<dbReference type="EMBL" id="JALPTH010000012">
    <property type="protein sequence ID" value="MCK8678515.1"/>
    <property type="molecule type" value="Genomic_DNA"/>
</dbReference>
<gene>
    <name evidence="3" type="ORF">M1O15_14145</name>
</gene>
<dbReference type="Proteomes" id="UP001522868">
    <property type="component" value="Unassembled WGS sequence"/>
</dbReference>
<keyword evidence="4" id="KW-1185">Reference proteome</keyword>
<feature type="domain" description="Ig-like" evidence="2">
    <location>
        <begin position="1"/>
        <end position="78"/>
    </location>
</feature>
<sequence>MSPSTYRAVAALTCMAAAALAMATPAASAAPATEQGVKSIQLQWASASPADPPHLNGYLTIGGTYTCTEPTGTTVDVSFTAMQILPLAMPSGVGSLPCGPGVVDANWEVTSLASADVHRGWTNVFLTFDGQTSLPQQLDAA</sequence>
<proteinExistence type="predicted"/>
<comment type="caution">
    <text evidence="3">The sequence shown here is derived from an EMBL/GenBank/DDBJ whole genome shotgun (WGS) entry which is preliminary data.</text>
</comment>
<evidence type="ECO:0000313" key="3">
    <source>
        <dbReference type="EMBL" id="MCK8678515.1"/>
    </source>
</evidence>
<keyword evidence="1" id="KW-0732">Signal</keyword>
<protein>
    <recommendedName>
        <fullName evidence="2">Ig-like domain-containing protein</fullName>
    </recommendedName>
</protein>
<feature type="chain" id="PRO_5045326253" description="Ig-like domain-containing protein" evidence="1">
    <location>
        <begin position="30"/>
        <end position="141"/>
    </location>
</feature>